<sequence length="207" mass="23924">MMLVKNKIITHQNLINLKIKQMKILIYTLAMLISGTMLAQEKSKDIKQETKEKTITYNNGESIKERKIKVITRQTSKVKLDSTDKNEINQKRVASAKKVETMVMVDDDANASYDLLSKETRYIKDDKNYKFIPNSKGFNIAFDNNNNKFIETSKAWSSQNKGSYIVKGETYNGIGYFNKQGHFVVEYYDAESQSLKKIKYQALKTNM</sequence>
<proteinExistence type="predicted"/>
<comment type="caution">
    <text evidence="1">The sequence shown here is derived from an EMBL/GenBank/DDBJ whole genome shotgun (WGS) entry which is preliminary data.</text>
</comment>
<keyword evidence="2" id="KW-1185">Reference proteome</keyword>
<evidence type="ECO:0000313" key="2">
    <source>
        <dbReference type="Proteomes" id="UP001501496"/>
    </source>
</evidence>
<reference evidence="2" key="1">
    <citation type="journal article" date="2019" name="Int. J. Syst. Evol. Microbiol.">
        <title>The Global Catalogue of Microorganisms (GCM) 10K type strain sequencing project: providing services to taxonomists for standard genome sequencing and annotation.</title>
        <authorList>
            <consortium name="The Broad Institute Genomics Platform"/>
            <consortium name="The Broad Institute Genome Sequencing Center for Infectious Disease"/>
            <person name="Wu L."/>
            <person name="Ma J."/>
        </authorList>
    </citation>
    <scope>NUCLEOTIDE SEQUENCE [LARGE SCALE GENOMIC DNA]</scope>
    <source>
        <strain evidence="2">JCM 17630</strain>
    </source>
</reference>
<protein>
    <submittedName>
        <fullName evidence="1">Uncharacterized protein</fullName>
    </submittedName>
</protein>
<dbReference type="EMBL" id="BAABCA010000001">
    <property type="protein sequence ID" value="GAA4232224.1"/>
    <property type="molecule type" value="Genomic_DNA"/>
</dbReference>
<dbReference type="Proteomes" id="UP001501496">
    <property type="component" value="Unassembled WGS sequence"/>
</dbReference>
<organism evidence="1 2">
    <name type="scientific">Postechiella marina</name>
    <dbReference type="NCBI Taxonomy" id="943941"/>
    <lineage>
        <taxon>Bacteria</taxon>
        <taxon>Pseudomonadati</taxon>
        <taxon>Bacteroidota</taxon>
        <taxon>Flavobacteriia</taxon>
        <taxon>Flavobacteriales</taxon>
        <taxon>Flavobacteriaceae</taxon>
        <taxon>Postechiella</taxon>
    </lineage>
</organism>
<gene>
    <name evidence="1" type="ORF">GCM10022291_06540</name>
</gene>
<evidence type="ECO:0000313" key="1">
    <source>
        <dbReference type="EMBL" id="GAA4232224.1"/>
    </source>
</evidence>
<accession>A0ABP8C1Z7</accession>
<name>A0ABP8C1Z7_9FLAO</name>